<comment type="caution">
    <text evidence="1">The sequence shown here is derived from an EMBL/GenBank/DDBJ whole genome shotgun (WGS) entry which is preliminary data.</text>
</comment>
<proteinExistence type="predicted"/>
<sequence>MERSLLKGLDIKGAKLPVACAGPVFSSIDDDVTDRILDIIIELYIIGMPASEIGLDQAIGGTSNWMAA</sequence>
<dbReference type="EMBL" id="BIFT01000002">
    <property type="protein sequence ID" value="GCE31562.1"/>
    <property type="molecule type" value="Genomic_DNA"/>
</dbReference>
<organism evidence="1 2">
    <name type="scientific">Dictyobacter alpinus</name>
    <dbReference type="NCBI Taxonomy" id="2014873"/>
    <lineage>
        <taxon>Bacteria</taxon>
        <taxon>Bacillati</taxon>
        <taxon>Chloroflexota</taxon>
        <taxon>Ktedonobacteria</taxon>
        <taxon>Ktedonobacterales</taxon>
        <taxon>Dictyobacteraceae</taxon>
        <taxon>Dictyobacter</taxon>
    </lineage>
</organism>
<keyword evidence="2" id="KW-1185">Reference proteome</keyword>
<evidence type="ECO:0000313" key="1">
    <source>
        <dbReference type="EMBL" id="GCE31562.1"/>
    </source>
</evidence>
<gene>
    <name evidence="1" type="ORF">KDA_70460</name>
</gene>
<dbReference type="AlphaFoldDB" id="A0A402BJN3"/>
<reference evidence="2" key="1">
    <citation type="submission" date="2018-12" db="EMBL/GenBank/DDBJ databases">
        <title>Tengunoibacter tsumagoiensis gen. nov., sp. nov., Dictyobacter kobayashii sp. nov., D. alpinus sp. nov., and D. joshuensis sp. nov. and description of Dictyobacteraceae fam. nov. within the order Ktedonobacterales isolated from Tengu-no-mugimeshi.</title>
        <authorList>
            <person name="Wang C.M."/>
            <person name="Zheng Y."/>
            <person name="Sakai Y."/>
            <person name="Toyoda A."/>
            <person name="Minakuchi Y."/>
            <person name="Abe K."/>
            <person name="Yokota A."/>
            <person name="Yabe S."/>
        </authorList>
    </citation>
    <scope>NUCLEOTIDE SEQUENCE [LARGE SCALE GENOMIC DNA]</scope>
    <source>
        <strain evidence="2">Uno16</strain>
    </source>
</reference>
<dbReference type="Proteomes" id="UP000287171">
    <property type="component" value="Unassembled WGS sequence"/>
</dbReference>
<protein>
    <submittedName>
        <fullName evidence="1">Uncharacterized protein</fullName>
    </submittedName>
</protein>
<evidence type="ECO:0000313" key="2">
    <source>
        <dbReference type="Proteomes" id="UP000287171"/>
    </source>
</evidence>
<name>A0A402BJN3_9CHLR</name>
<accession>A0A402BJN3</accession>